<proteinExistence type="predicted"/>
<comment type="caution">
    <text evidence="2">The sequence shown here is derived from an EMBL/GenBank/DDBJ whole genome shotgun (WGS) entry which is preliminary data.</text>
</comment>
<protein>
    <recommendedName>
        <fullName evidence="4">Intracellular proteinase inhibitor BsuPI domain-containing protein</fullName>
    </recommendedName>
</protein>
<accession>A0ABQ2CY65</accession>
<feature type="chain" id="PRO_5047244306" description="Intracellular proteinase inhibitor BsuPI domain-containing protein" evidence="1">
    <location>
        <begin position="25"/>
        <end position="159"/>
    </location>
</feature>
<sequence>MNTPHPAFCTAISFCLLLNVPAFAQSELQSQPSKTSVYSIIQTPSSIPARQNLPLRITVVNNGQHILEARYSGCFLRYQVLDLHRRVVAQSSREGCLKTSGGFSILNQSDYPFLETFLVDTQKLNKGHYQLQVTLQVQGQLGTEGITRIASKPLKFSVI</sequence>
<evidence type="ECO:0000256" key="1">
    <source>
        <dbReference type="SAM" id="SignalP"/>
    </source>
</evidence>
<feature type="signal peptide" evidence="1">
    <location>
        <begin position="1"/>
        <end position="24"/>
    </location>
</feature>
<dbReference type="RefSeq" id="WP_189002398.1">
    <property type="nucleotide sequence ID" value="NZ_BMOD01000005.1"/>
</dbReference>
<keyword evidence="1" id="KW-0732">Signal</keyword>
<organism evidence="2 3">
    <name type="scientific">Deinococcus roseus</name>
    <dbReference type="NCBI Taxonomy" id="392414"/>
    <lineage>
        <taxon>Bacteria</taxon>
        <taxon>Thermotogati</taxon>
        <taxon>Deinococcota</taxon>
        <taxon>Deinococci</taxon>
        <taxon>Deinococcales</taxon>
        <taxon>Deinococcaceae</taxon>
        <taxon>Deinococcus</taxon>
    </lineage>
</organism>
<dbReference type="Proteomes" id="UP000632222">
    <property type="component" value="Unassembled WGS sequence"/>
</dbReference>
<evidence type="ECO:0000313" key="2">
    <source>
        <dbReference type="EMBL" id="GGJ32589.1"/>
    </source>
</evidence>
<evidence type="ECO:0000313" key="3">
    <source>
        <dbReference type="Proteomes" id="UP000632222"/>
    </source>
</evidence>
<reference evidence="3" key="1">
    <citation type="journal article" date="2019" name="Int. J. Syst. Evol. Microbiol.">
        <title>The Global Catalogue of Microorganisms (GCM) 10K type strain sequencing project: providing services to taxonomists for standard genome sequencing and annotation.</title>
        <authorList>
            <consortium name="The Broad Institute Genomics Platform"/>
            <consortium name="The Broad Institute Genome Sequencing Center for Infectious Disease"/>
            <person name="Wu L."/>
            <person name="Ma J."/>
        </authorList>
    </citation>
    <scope>NUCLEOTIDE SEQUENCE [LARGE SCALE GENOMIC DNA]</scope>
    <source>
        <strain evidence="3">JCM 14370</strain>
    </source>
</reference>
<keyword evidence="3" id="KW-1185">Reference proteome</keyword>
<dbReference type="EMBL" id="BMOD01000005">
    <property type="protein sequence ID" value="GGJ32589.1"/>
    <property type="molecule type" value="Genomic_DNA"/>
</dbReference>
<name>A0ABQ2CY65_9DEIO</name>
<gene>
    <name evidence="2" type="ORF">GCM10008938_18490</name>
</gene>
<evidence type="ECO:0008006" key="4">
    <source>
        <dbReference type="Google" id="ProtNLM"/>
    </source>
</evidence>